<dbReference type="AlphaFoldDB" id="A0A1Q3AYK2"/>
<proteinExistence type="predicted"/>
<evidence type="ECO:0000313" key="1">
    <source>
        <dbReference type="EMBL" id="GAV60807.1"/>
    </source>
</evidence>
<evidence type="ECO:0000313" key="2">
    <source>
        <dbReference type="Proteomes" id="UP000187406"/>
    </source>
</evidence>
<organism evidence="1 2">
    <name type="scientific">Cephalotus follicularis</name>
    <name type="common">Albany pitcher plant</name>
    <dbReference type="NCBI Taxonomy" id="3775"/>
    <lineage>
        <taxon>Eukaryota</taxon>
        <taxon>Viridiplantae</taxon>
        <taxon>Streptophyta</taxon>
        <taxon>Embryophyta</taxon>
        <taxon>Tracheophyta</taxon>
        <taxon>Spermatophyta</taxon>
        <taxon>Magnoliopsida</taxon>
        <taxon>eudicotyledons</taxon>
        <taxon>Gunneridae</taxon>
        <taxon>Pentapetalae</taxon>
        <taxon>rosids</taxon>
        <taxon>fabids</taxon>
        <taxon>Oxalidales</taxon>
        <taxon>Cephalotaceae</taxon>
        <taxon>Cephalotus</taxon>
    </lineage>
</organism>
<name>A0A1Q3AYK2_CEPFO</name>
<dbReference type="EMBL" id="BDDD01000170">
    <property type="protein sequence ID" value="GAV60807.1"/>
    <property type="molecule type" value="Genomic_DNA"/>
</dbReference>
<dbReference type="Gene3D" id="3.60.10.10">
    <property type="entry name" value="Endonuclease/exonuclease/phosphatase"/>
    <property type="match status" value="1"/>
</dbReference>
<accession>A0A1Q3AYK2</accession>
<protein>
    <recommendedName>
        <fullName evidence="3">Exo_endo_phos domain-containing protein</fullName>
    </recommendedName>
</protein>
<dbReference type="InterPro" id="IPR036691">
    <property type="entry name" value="Endo/exonu/phosph_ase_sf"/>
</dbReference>
<evidence type="ECO:0008006" key="3">
    <source>
        <dbReference type="Google" id="ProtNLM"/>
    </source>
</evidence>
<dbReference type="Proteomes" id="UP000187406">
    <property type="component" value="Unassembled WGS sequence"/>
</dbReference>
<gene>
    <name evidence="1" type="ORF">CFOL_v3_04335</name>
</gene>
<dbReference type="PANTHER" id="PTHR33710">
    <property type="entry name" value="BNAC02G09200D PROTEIN"/>
    <property type="match status" value="1"/>
</dbReference>
<dbReference type="PANTHER" id="PTHR33710:SF71">
    <property type="entry name" value="ENDONUCLEASE_EXONUCLEASE_PHOSPHATASE DOMAIN-CONTAINING PROTEIN"/>
    <property type="match status" value="1"/>
</dbReference>
<dbReference type="OrthoDB" id="1737326at2759"/>
<keyword evidence="2" id="KW-1185">Reference proteome</keyword>
<dbReference type="SUPFAM" id="SSF56219">
    <property type="entry name" value="DNase I-like"/>
    <property type="match status" value="1"/>
</dbReference>
<reference evidence="2" key="1">
    <citation type="submission" date="2016-04" db="EMBL/GenBank/DDBJ databases">
        <title>Cephalotus genome sequencing.</title>
        <authorList>
            <person name="Fukushima K."/>
            <person name="Hasebe M."/>
            <person name="Fang X."/>
        </authorList>
    </citation>
    <scope>NUCLEOTIDE SEQUENCE [LARGE SCALE GENOMIC DNA]</scope>
    <source>
        <strain evidence="2">cv. St1</strain>
    </source>
</reference>
<dbReference type="InParanoid" id="A0A1Q3AYK2"/>
<comment type="caution">
    <text evidence="1">The sequence shown here is derived from an EMBL/GenBank/DDBJ whole genome shotgun (WGS) entry which is preliminary data.</text>
</comment>
<sequence length="122" mass="14190">MGDFNVSRHPQEQLNGSLKISKAMTEFNDCLNSIEVDDIRSVGRFFTWSKKRDGVYAINKKLDRVLGNWGWYQVYNHSYAQFHNPGVSDHSSVSVVLLAPRRTSSKPFKFLNFWTKTVIFWV</sequence>